<sequence>MKLKVNIFNRDILKQFSKVCATLTAILSGVLIFLDIPDNCRLYAGVAYISLLLAIYIFIWIRANRMKQIVIKIGLTTVLVKSGDIFDEEGLKAVAFNEYFDTMVDDKVIARQSLNGQFIINYIDDVEKLNSDIKNDDDLKNNIVEEGVRRQHGKTTKYGLGSSILIDDEYILTAFSRFNKNNQAELTIQEYVNFLLTFWNEINRLYAQRSVIVPVFGSGITRFKNGFEDIDINELLRIMIWTFKISKIKFAYPAKLTIIIHNDLLSQVNLYELRENE</sequence>
<protein>
    <recommendedName>
        <fullName evidence="2">Thoeris protein ThsA Macro domain-containing protein</fullName>
    </recommendedName>
</protein>
<accession>F2C597</accession>
<feature type="transmembrane region" description="Helical" evidence="1">
    <location>
        <begin position="16"/>
        <end position="36"/>
    </location>
</feature>
<feature type="transmembrane region" description="Helical" evidence="1">
    <location>
        <begin position="42"/>
        <end position="61"/>
    </location>
</feature>
<reference evidence="3 4" key="1">
    <citation type="submission" date="2011-02" db="EMBL/GenBank/DDBJ databases">
        <authorList>
            <person name="Muzny D."/>
            <person name="Qin X."/>
            <person name="Deng J."/>
            <person name="Jiang H."/>
            <person name="Liu Y."/>
            <person name="Qu J."/>
            <person name="Song X.-Z."/>
            <person name="Zhang L."/>
            <person name="Thornton R."/>
            <person name="Coyle M."/>
            <person name="Francisco L."/>
            <person name="Jackson L."/>
            <person name="Javaid M."/>
            <person name="Korchina V."/>
            <person name="Kovar C."/>
            <person name="Mata R."/>
            <person name="Mathew T."/>
            <person name="Ngo R."/>
            <person name="Nguyen L."/>
            <person name="Nguyen N."/>
            <person name="Okwuonu G."/>
            <person name="Ongeri F."/>
            <person name="Pham C."/>
            <person name="Simmons D."/>
            <person name="Wilczek-Boney K."/>
            <person name="Hale W."/>
            <person name="Jakkamsetti A."/>
            <person name="Pham P."/>
            <person name="Ruth R."/>
            <person name="San Lucas F."/>
            <person name="Warren J."/>
            <person name="Zhang J."/>
            <person name="Zhao Z."/>
            <person name="Zhou C."/>
            <person name="Zhu D."/>
            <person name="Lee S."/>
            <person name="Bess C."/>
            <person name="Blankenburg K."/>
            <person name="Forbes L."/>
            <person name="Fu Q."/>
            <person name="Gubbala S."/>
            <person name="Hirani K."/>
            <person name="Jayaseelan J.C."/>
            <person name="Lara F."/>
            <person name="Munidasa M."/>
            <person name="Palculict T."/>
            <person name="Patil S."/>
            <person name="Pu L.-L."/>
            <person name="Saada N."/>
            <person name="Tang L."/>
            <person name="Weissenberger G."/>
            <person name="Zhu Y."/>
            <person name="Hemphill L."/>
            <person name="Shang Y."/>
            <person name="Youmans B."/>
            <person name="Ayvaz T."/>
            <person name="Ross M."/>
            <person name="Santibanez J."/>
            <person name="Aqrawi P."/>
            <person name="Gross S."/>
            <person name="Joshi V."/>
            <person name="Fowler G."/>
            <person name="Nazareth L."/>
            <person name="Reid J."/>
            <person name="Worley K."/>
            <person name="Petrosino J."/>
            <person name="Highlander S."/>
            <person name="Gibbs R."/>
        </authorList>
    </citation>
    <scope>NUCLEOTIDE SEQUENCE [LARGE SCALE GENOMIC DNA]</scope>
    <source>
        <strain evidence="3 4">SK330</strain>
    </source>
</reference>
<dbReference type="Pfam" id="PF20016">
    <property type="entry name" value="ThsA_Macro"/>
    <property type="match status" value="1"/>
</dbReference>
<comment type="caution">
    <text evidence="3">The sequence shown here is derived from an EMBL/GenBank/DDBJ whole genome shotgun (WGS) entry which is preliminary data.</text>
</comment>
<dbReference type="Proteomes" id="UP000005955">
    <property type="component" value="Unassembled WGS sequence"/>
</dbReference>
<evidence type="ECO:0000313" key="3">
    <source>
        <dbReference type="EMBL" id="EGF16080.1"/>
    </source>
</evidence>
<name>F2C597_STRSA</name>
<proteinExistence type="predicted"/>
<dbReference type="EMBL" id="AFBD01000001">
    <property type="protein sequence ID" value="EGF16080.1"/>
    <property type="molecule type" value="Genomic_DNA"/>
</dbReference>
<dbReference type="PATRIC" id="fig|888813.3.peg.249"/>
<dbReference type="HOGENOM" id="CLU_083562_0_0_9"/>
<evidence type="ECO:0000259" key="2">
    <source>
        <dbReference type="Pfam" id="PF20016"/>
    </source>
</evidence>
<dbReference type="AlphaFoldDB" id="F2C597"/>
<evidence type="ECO:0000256" key="1">
    <source>
        <dbReference type="SAM" id="Phobius"/>
    </source>
</evidence>
<organism evidence="3 4">
    <name type="scientific">Streptococcus sanguinis SK330</name>
    <dbReference type="NCBI Taxonomy" id="888813"/>
    <lineage>
        <taxon>Bacteria</taxon>
        <taxon>Bacillati</taxon>
        <taxon>Bacillota</taxon>
        <taxon>Bacilli</taxon>
        <taxon>Lactobacillales</taxon>
        <taxon>Streptococcaceae</taxon>
        <taxon>Streptococcus</taxon>
    </lineage>
</organism>
<keyword evidence="1" id="KW-0812">Transmembrane</keyword>
<evidence type="ECO:0000313" key="4">
    <source>
        <dbReference type="Proteomes" id="UP000005955"/>
    </source>
</evidence>
<keyword evidence="1" id="KW-0472">Membrane</keyword>
<gene>
    <name evidence="3" type="ORF">HMPREF9386_0250</name>
</gene>
<feature type="domain" description="Thoeris protein ThsA Macro" evidence="2">
    <location>
        <begin position="79"/>
        <end position="261"/>
    </location>
</feature>
<dbReference type="InterPro" id="IPR045535">
    <property type="entry name" value="ThsA_Macro"/>
</dbReference>
<keyword evidence="1" id="KW-1133">Transmembrane helix</keyword>